<dbReference type="Pfam" id="PF13469">
    <property type="entry name" value="Sulfotransfer_3"/>
    <property type="match status" value="1"/>
</dbReference>
<accession>X1J9B3</accession>
<reference evidence="1" key="1">
    <citation type="journal article" date="2014" name="Front. Microbiol.">
        <title>High frequency of phylogenetically diverse reductive dehalogenase-homologous genes in deep subseafloor sedimentary metagenomes.</title>
        <authorList>
            <person name="Kawai M."/>
            <person name="Futagami T."/>
            <person name="Toyoda A."/>
            <person name="Takaki Y."/>
            <person name="Nishi S."/>
            <person name="Hori S."/>
            <person name="Arai W."/>
            <person name="Tsubouchi T."/>
            <person name="Morono Y."/>
            <person name="Uchiyama I."/>
            <person name="Ito T."/>
            <person name="Fujiyama A."/>
            <person name="Inagaki F."/>
            <person name="Takami H."/>
        </authorList>
    </citation>
    <scope>NUCLEOTIDE SEQUENCE</scope>
    <source>
        <strain evidence="1">Expedition CK06-06</strain>
    </source>
</reference>
<dbReference type="AlphaFoldDB" id="X1J9B3"/>
<dbReference type="InterPro" id="IPR027417">
    <property type="entry name" value="P-loop_NTPase"/>
</dbReference>
<evidence type="ECO:0008006" key="2">
    <source>
        <dbReference type="Google" id="ProtNLM"/>
    </source>
</evidence>
<dbReference type="Gene3D" id="3.40.50.300">
    <property type="entry name" value="P-loop containing nucleotide triphosphate hydrolases"/>
    <property type="match status" value="1"/>
</dbReference>
<feature type="non-terminal residue" evidence="1">
    <location>
        <position position="1"/>
    </location>
</feature>
<dbReference type="EMBL" id="BARU01028070">
    <property type="protein sequence ID" value="GAH66363.1"/>
    <property type="molecule type" value="Genomic_DNA"/>
</dbReference>
<gene>
    <name evidence="1" type="ORF">S03H2_44854</name>
</gene>
<proteinExistence type="predicted"/>
<protein>
    <recommendedName>
        <fullName evidence="2">Sulfotransferase domain-containing protein</fullName>
    </recommendedName>
</protein>
<dbReference type="SUPFAM" id="SSF52540">
    <property type="entry name" value="P-loop containing nucleoside triphosphate hydrolases"/>
    <property type="match status" value="1"/>
</dbReference>
<evidence type="ECO:0000313" key="1">
    <source>
        <dbReference type="EMBL" id="GAH66363.1"/>
    </source>
</evidence>
<name>X1J9B3_9ZZZZ</name>
<organism evidence="1">
    <name type="scientific">marine sediment metagenome</name>
    <dbReference type="NCBI Taxonomy" id="412755"/>
    <lineage>
        <taxon>unclassified sequences</taxon>
        <taxon>metagenomes</taxon>
        <taxon>ecological metagenomes</taxon>
    </lineage>
</organism>
<sequence>ELSGILGDFIMQLIVGYLEREGKEIYVEDNTFNLLFARELLEFLPDAKFIHMERDPKDVIASLSKQRWTPKDKIQAAQWYKGVINRIDLVKKEMPRDSVITVDLYDLIDNKEKTIKDVCKFMETSFSDKMLDIDLSRSHRDRWRKEFSKDELKKVNLILTGTELYNNK</sequence>
<comment type="caution">
    <text evidence="1">The sequence shown here is derived from an EMBL/GenBank/DDBJ whole genome shotgun (WGS) entry which is preliminary data.</text>
</comment>